<dbReference type="CDD" id="cd19543">
    <property type="entry name" value="DCL_NRPS"/>
    <property type="match status" value="1"/>
</dbReference>
<dbReference type="PANTHER" id="PTHR45527">
    <property type="entry name" value="NONRIBOSOMAL PEPTIDE SYNTHETASE"/>
    <property type="match status" value="1"/>
</dbReference>
<evidence type="ECO:0000259" key="3">
    <source>
        <dbReference type="Pfam" id="PF00668"/>
    </source>
</evidence>
<dbReference type="Gene3D" id="3.40.50.980">
    <property type="match status" value="2"/>
</dbReference>
<dbReference type="GO" id="GO:0017000">
    <property type="term" value="P:antibiotic biosynthetic process"/>
    <property type="evidence" value="ECO:0007669"/>
    <property type="project" value="UniProtKB-KW"/>
</dbReference>
<gene>
    <name evidence="4" type="ORF">BST27_30245</name>
</gene>
<dbReference type="AlphaFoldDB" id="A0A1X0EPK3"/>
<dbReference type="FunFam" id="3.40.50.980:FF:000001">
    <property type="entry name" value="Non-ribosomal peptide synthetase"/>
    <property type="match status" value="1"/>
</dbReference>
<evidence type="ECO:0000313" key="5">
    <source>
        <dbReference type="Proteomes" id="UP000192739"/>
    </source>
</evidence>
<dbReference type="GO" id="GO:0008610">
    <property type="term" value="P:lipid biosynthetic process"/>
    <property type="evidence" value="ECO:0007669"/>
    <property type="project" value="UniProtKB-ARBA"/>
</dbReference>
<dbReference type="GO" id="GO:0005737">
    <property type="term" value="C:cytoplasm"/>
    <property type="evidence" value="ECO:0007669"/>
    <property type="project" value="TreeGrafter"/>
</dbReference>
<dbReference type="GO" id="GO:0044550">
    <property type="term" value="P:secondary metabolite biosynthetic process"/>
    <property type="evidence" value="ECO:0007669"/>
    <property type="project" value="TreeGrafter"/>
</dbReference>
<dbReference type="InterPro" id="IPR000873">
    <property type="entry name" value="AMP-dep_synth/lig_dom"/>
</dbReference>
<sequence length="753" mass="80836">RALPPGVTYGVLRYLNEQVDLGGADPVIGFNYLGRVGRDGAASWDGWGLSPEGASKVAGAAAAIPMPLPHSVELNAATVDTHIGPRLQAEWTWAPSVFGAEQVERLNGLWFEALSGICAHVRQGGGGLSPSDIAPARLNQEQIDELCRLYPVDDILPLTPLQQGLLFHAVTTQGGDEVYAVQVSVTLSGPLDAHRLGAAVRRVVGRHPHLMARVSDQFAEPVQIIEADPTAPWHYLDLTGSDGTVDVLEQVAAVSSAERAAVGDLLGGTLFRAVLIRTYAERYRLVLTNHHFVLDGWSLPILLGEIFAAYQGQRLPASVPYRRYVNWLAGRDVDAARAAWGEVLSGIDAPTLVVSPDHVGTGRRGVERLHLSAQTTRALVDLARSSQTTLNTVLQAGFAQLLIGVTGRRDVVFGTTISTRPTELARSESMVGLLINTVPVRATAQMTTTIADLLSQLHSRYEGTLDHQHLALSEMHRLSGHDQLFDTLFVLENYPVDTATLSAEHDWEVTDFDVRESNHYPLTVQVIPGNELSLRVEFDSDVFDVTIIRRMLGWFQRVLAAMVADVSQRLSAIDVLDEAEHARLAELGRRSVLARPTDTTGSVPGLFAAQVARTPEAVALTFEGSSLSYRELDEASNRLAHLLVEAGAGPGRFVALLLPRSVEAIVAMLGVLKAGAAYVPIDPAVPVARVGFVLADAAPVAVITTAELADRLDGHDLPIIKVADAQSYSAAGLTMPGPNDVAYLIYTSGTTGT</sequence>
<dbReference type="Gene3D" id="3.30.559.30">
    <property type="entry name" value="Nonribosomal peptide synthetase, condensation domain"/>
    <property type="match status" value="2"/>
</dbReference>
<dbReference type="GO" id="GO:0031177">
    <property type="term" value="F:phosphopantetheine binding"/>
    <property type="evidence" value="ECO:0007669"/>
    <property type="project" value="TreeGrafter"/>
</dbReference>
<accession>A0A1X0EPK3</accession>
<name>A0A1X0EPK3_MYCIE</name>
<dbReference type="Pfam" id="PF00668">
    <property type="entry name" value="Condensation"/>
    <property type="match status" value="1"/>
</dbReference>
<feature type="domain" description="AMP-dependent synthetase/ligase" evidence="2">
    <location>
        <begin position="607"/>
        <end position="753"/>
    </location>
</feature>
<dbReference type="UniPathway" id="UPA00011"/>
<dbReference type="EMBL" id="MVHT01000205">
    <property type="protein sequence ID" value="ORA87412.1"/>
    <property type="molecule type" value="Genomic_DNA"/>
</dbReference>
<dbReference type="RefSeq" id="WP_139805480.1">
    <property type="nucleotide sequence ID" value="NZ_MVHT01000205.1"/>
</dbReference>
<protein>
    <submittedName>
        <fullName evidence="4">Non-ribosomal peptide synthetase</fullName>
    </submittedName>
</protein>
<dbReference type="Gene3D" id="3.30.559.10">
    <property type="entry name" value="Chloramphenicol acetyltransferase-like domain"/>
    <property type="match status" value="1"/>
</dbReference>
<dbReference type="NCBIfam" id="TIGR01720">
    <property type="entry name" value="NRPS-para261"/>
    <property type="match status" value="1"/>
</dbReference>
<keyword evidence="1" id="KW-0045">Antibiotic biosynthesis</keyword>
<dbReference type="Proteomes" id="UP000192739">
    <property type="component" value="Unassembled WGS sequence"/>
</dbReference>
<proteinExistence type="predicted"/>
<organism evidence="4 5">
    <name type="scientific">Mycobacterium intermedium</name>
    <dbReference type="NCBI Taxonomy" id="28445"/>
    <lineage>
        <taxon>Bacteria</taxon>
        <taxon>Bacillati</taxon>
        <taxon>Actinomycetota</taxon>
        <taxon>Actinomycetes</taxon>
        <taxon>Mycobacteriales</taxon>
        <taxon>Mycobacteriaceae</taxon>
        <taxon>Mycobacterium</taxon>
        <taxon>Mycobacterium simiae complex</taxon>
    </lineage>
</organism>
<dbReference type="SUPFAM" id="SSF56801">
    <property type="entry name" value="Acetyl-CoA synthetase-like"/>
    <property type="match status" value="1"/>
</dbReference>
<dbReference type="SUPFAM" id="SSF52777">
    <property type="entry name" value="CoA-dependent acyltransferases"/>
    <property type="match status" value="3"/>
</dbReference>
<dbReference type="GO" id="GO:0043041">
    <property type="term" value="P:amino acid activation for nonribosomal peptide biosynthetic process"/>
    <property type="evidence" value="ECO:0007669"/>
    <property type="project" value="TreeGrafter"/>
</dbReference>
<feature type="non-terminal residue" evidence="4">
    <location>
        <position position="1"/>
    </location>
</feature>
<dbReference type="GO" id="GO:0003824">
    <property type="term" value="F:catalytic activity"/>
    <property type="evidence" value="ECO:0007669"/>
    <property type="project" value="InterPro"/>
</dbReference>
<evidence type="ECO:0000259" key="2">
    <source>
        <dbReference type="Pfam" id="PF00501"/>
    </source>
</evidence>
<reference evidence="4 5" key="1">
    <citation type="submission" date="2017-02" db="EMBL/GenBank/DDBJ databases">
        <title>The new phylogeny of genus Mycobacterium.</title>
        <authorList>
            <person name="Tortoli E."/>
            <person name="Trovato A."/>
            <person name="Cirillo D.M."/>
        </authorList>
    </citation>
    <scope>NUCLEOTIDE SEQUENCE [LARGE SCALE GENOMIC DNA]</scope>
    <source>
        <strain evidence="4 5">DSM 44049</strain>
    </source>
</reference>
<dbReference type="InterPro" id="IPR023213">
    <property type="entry name" value="CAT-like_dom_sf"/>
</dbReference>
<feature type="domain" description="Condensation" evidence="3">
    <location>
        <begin position="154"/>
        <end position="584"/>
    </location>
</feature>
<evidence type="ECO:0000256" key="1">
    <source>
        <dbReference type="ARBA" id="ARBA00023194"/>
    </source>
</evidence>
<dbReference type="Pfam" id="PF00501">
    <property type="entry name" value="AMP-binding"/>
    <property type="match status" value="1"/>
</dbReference>
<comment type="caution">
    <text evidence="4">The sequence shown here is derived from an EMBL/GenBank/DDBJ whole genome shotgun (WGS) entry which is preliminary data.</text>
</comment>
<dbReference type="InterPro" id="IPR001242">
    <property type="entry name" value="Condensation_dom"/>
</dbReference>
<feature type="non-terminal residue" evidence="4">
    <location>
        <position position="753"/>
    </location>
</feature>
<evidence type="ECO:0000313" key="4">
    <source>
        <dbReference type="EMBL" id="ORA87412.1"/>
    </source>
</evidence>
<dbReference type="PANTHER" id="PTHR45527:SF1">
    <property type="entry name" value="FATTY ACID SYNTHASE"/>
    <property type="match status" value="1"/>
</dbReference>
<keyword evidence="5" id="KW-1185">Reference proteome</keyword>
<dbReference type="InterPro" id="IPR010060">
    <property type="entry name" value="NRPS_synth"/>
</dbReference>